<accession>A0A017SEK2</accession>
<evidence type="ECO:0000256" key="1">
    <source>
        <dbReference type="SAM" id="MobiDB-lite"/>
    </source>
</evidence>
<dbReference type="AlphaFoldDB" id="A0A017SEK2"/>
<evidence type="ECO:0000313" key="3">
    <source>
        <dbReference type="Proteomes" id="UP000019804"/>
    </source>
</evidence>
<evidence type="ECO:0000313" key="2">
    <source>
        <dbReference type="EMBL" id="EYE95206.1"/>
    </source>
</evidence>
<dbReference type="EMBL" id="KK088423">
    <property type="protein sequence ID" value="EYE95206.1"/>
    <property type="molecule type" value="Genomic_DNA"/>
</dbReference>
<proteinExistence type="predicted"/>
<protein>
    <submittedName>
        <fullName evidence="2">Uncharacterized protein</fullName>
    </submittedName>
</protein>
<dbReference type="GeneID" id="63697055"/>
<feature type="region of interest" description="Disordered" evidence="1">
    <location>
        <begin position="28"/>
        <end position="51"/>
    </location>
</feature>
<sequence length="67" mass="7771">MTPTFHMNNFKPWAHPLESHFHHANHPIHVPQEPEKFPRPKPHHDSLPSTLPLPSVAAHVVRLYKCC</sequence>
<dbReference type="RefSeq" id="XP_040638894.1">
    <property type="nucleotide sequence ID" value="XM_040781931.1"/>
</dbReference>
<feature type="compositionally biased region" description="Basic and acidic residues" evidence="1">
    <location>
        <begin position="32"/>
        <end position="46"/>
    </location>
</feature>
<keyword evidence="3" id="KW-1185">Reference proteome</keyword>
<name>A0A017SEK2_ASPRC</name>
<organism evidence="2 3">
    <name type="scientific">Aspergillus ruber (strain CBS 135680)</name>
    <dbReference type="NCBI Taxonomy" id="1388766"/>
    <lineage>
        <taxon>Eukaryota</taxon>
        <taxon>Fungi</taxon>
        <taxon>Dikarya</taxon>
        <taxon>Ascomycota</taxon>
        <taxon>Pezizomycotina</taxon>
        <taxon>Eurotiomycetes</taxon>
        <taxon>Eurotiomycetidae</taxon>
        <taxon>Eurotiales</taxon>
        <taxon>Aspergillaceae</taxon>
        <taxon>Aspergillus</taxon>
        <taxon>Aspergillus subgen. Aspergillus</taxon>
    </lineage>
</organism>
<dbReference type="HOGENOM" id="CLU_2811913_0_0_1"/>
<gene>
    <name evidence="2" type="ORF">EURHEDRAFT_412531</name>
</gene>
<reference evidence="3" key="1">
    <citation type="journal article" date="2014" name="Nat. Commun.">
        <title>Genomic adaptations of the halophilic Dead Sea filamentous fungus Eurotium rubrum.</title>
        <authorList>
            <person name="Kis-Papo T."/>
            <person name="Weig A.R."/>
            <person name="Riley R."/>
            <person name="Persoh D."/>
            <person name="Salamov A."/>
            <person name="Sun H."/>
            <person name="Lipzen A."/>
            <person name="Wasser S.P."/>
            <person name="Rambold G."/>
            <person name="Grigoriev I.V."/>
            <person name="Nevo E."/>
        </authorList>
    </citation>
    <scope>NUCLEOTIDE SEQUENCE [LARGE SCALE GENOMIC DNA]</scope>
    <source>
        <strain evidence="3">CBS 135680</strain>
    </source>
</reference>
<dbReference type="Proteomes" id="UP000019804">
    <property type="component" value="Unassembled WGS sequence"/>
</dbReference>